<evidence type="ECO:0000256" key="10">
    <source>
        <dbReference type="ARBA" id="ARBA00023242"/>
    </source>
</evidence>
<dbReference type="PRINTS" id="PR01233">
    <property type="entry name" value="JOSEPHIN"/>
</dbReference>
<dbReference type="InParanoid" id="A0A286UHU1"/>
<evidence type="ECO:0000256" key="3">
    <source>
        <dbReference type="ARBA" id="ARBA00012759"/>
    </source>
</evidence>
<dbReference type="InterPro" id="IPR003903">
    <property type="entry name" value="UIM_dom"/>
</dbReference>
<accession>A0A286UHU1</accession>
<keyword evidence="7" id="KW-0788">Thiol protease</keyword>
<feature type="compositionally biased region" description="Acidic residues" evidence="13">
    <location>
        <begin position="476"/>
        <end position="487"/>
    </location>
</feature>
<dbReference type="EC" id="3.4.19.12" evidence="3"/>
<proteinExistence type="predicted"/>
<dbReference type="Pfam" id="PF02809">
    <property type="entry name" value="UIM"/>
    <property type="match status" value="2"/>
</dbReference>
<dbReference type="EMBL" id="NBII01000005">
    <property type="protein sequence ID" value="PAV19034.1"/>
    <property type="molecule type" value="Genomic_DNA"/>
</dbReference>
<keyword evidence="10" id="KW-0539">Nucleus</keyword>
<dbReference type="AlphaFoldDB" id="A0A286UHU1"/>
<dbReference type="InterPro" id="IPR006155">
    <property type="entry name" value="Josephin"/>
</dbReference>
<feature type="compositionally biased region" description="Pro residues" evidence="13">
    <location>
        <begin position="266"/>
        <end position="282"/>
    </location>
</feature>
<sequence length="515" mass="57462">MTSPDALIPLIYHERQQEGSMLCAQHALNSLLQGNYFTAPDLASIAKSFDTMEQDALEGNARSSSTNMDDTGFFSVQVMDRALDVWGLNLVRWRSEQMRPFQESPYTQLAFVLNLNQHWFTLRRFGPARTDPATDPGEGHWFNLNSAYPAPKWVSRTYLGMFLRQSEQEGYSVFAVVQADPSKPLALSRIEADEIAVSIHAPDTLPEHSSNTMPGAFPGEENDPIVIPEETDYDMDGEDMELQAALAASLGGEGYELSHNNYVPRAPVPAPSLRPAPPPPPQSNVLAESINSSEIHDSQSDPIAESMARQQAMLAQMTRMQEAALRETYEDEITGRAPPRRNRTQEDEEEEIRRAIAASMLDQQQDQEETSNAPEMPSENNNTERTSETTLPRTLVPDNSDLSSGFSLPQSGTANREVHRVYDDEDAELQAALRESLQTMPQGYVHPEVVLAPEVRNPPFDATPAEPIIKTSNEESKEEQDIWEDEGERSSTPPPPPAEVDVEEMRRRRLARFGG</sequence>
<evidence type="ECO:0000259" key="14">
    <source>
        <dbReference type="PROSITE" id="PS50957"/>
    </source>
</evidence>
<dbReference type="OrthoDB" id="10063692at2759"/>
<keyword evidence="8" id="KW-0805">Transcription regulation</keyword>
<evidence type="ECO:0000256" key="13">
    <source>
        <dbReference type="SAM" id="MobiDB-lite"/>
    </source>
</evidence>
<dbReference type="PROSITE" id="PS50330">
    <property type="entry name" value="UIM"/>
    <property type="match status" value="2"/>
</dbReference>
<evidence type="ECO:0000256" key="11">
    <source>
        <dbReference type="PIRSR" id="PIRSR633865-1"/>
    </source>
</evidence>
<keyword evidence="4" id="KW-0645">Protease</keyword>
<evidence type="ECO:0000256" key="9">
    <source>
        <dbReference type="ARBA" id="ARBA00023163"/>
    </source>
</evidence>
<dbReference type="PANTHER" id="PTHR14159">
    <property type="entry name" value="ATAXIN-3-RELATED"/>
    <property type="match status" value="1"/>
</dbReference>
<feature type="active site" description="Proton acceptor" evidence="11">
    <location>
        <position position="118"/>
    </location>
</feature>
<dbReference type="PANTHER" id="PTHR14159:SF0">
    <property type="entry name" value="ATAXIN-3-RELATED"/>
    <property type="match status" value="1"/>
</dbReference>
<evidence type="ECO:0000256" key="6">
    <source>
        <dbReference type="ARBA" id="ARBA00022801"/>
    </source>
</evidence>
<dbReference type="GO" id="GO:0006508">
    <property type="term" value="P:proteolysis"/>
    <property type="evidence" value="ECO:0007669"/>
    <property type="project" value="UniProtKB-KW"/>
</dbReference>
<dbReference type="SMART" id="SM01246">
    <property type="entry name" value="Josephin"/>
    <property type="match status" value="1"/>
</dbReference>
<dbReference type="GO" id="GO:0005634">
    <property type="term" value="C:nucleus"/>
    <property type="evidence" value="ECO:0007669"/>
    <property type="project" value="UniProtKB-SubCell"/>
</dbReference>
<name>A0A286UHU1_9AGAM</name>
<feature type="active site" evidence="11">
    <location>
        <position position="145"/>
    </location>
</feature>
<protein>
    <recommendedName>
        <fullName evidence="3">ubiquitinyl hydrolase 1</fullName>
        <ecNumber evidence="3">3.4.19.12</ecNumber>
    </recommendedName>
</protein>
<keyword evidence="5" id="KW-0833">Ubl conjugation pathway</keyword>
<feature type="region of interest" description="Disordered" evidence="13">
    <location>
        <begin position="328"/>
        <end position="423"/>
    </location>
</feature>
<feature type="active site" description="Nucleophile" evidence="11">
    <location>
        <position position="23"/>
    </location>
</feature>
<comment type="subcellular location">
    <subcellularLocation>
        <location evidence="2">Nucleus</location>
    </subcellularLocation>
</comment>
<dbReference type="Pfam" id="PF02099">
    <property type="entry name" value="Josephin"/>
    <property type="match status" value="1"/>
</dbReference>
<dbReference type="Proteomes" id="UP000217199">
    <property type="component" value="Unassembled WGS sequence"/>
</dbReference>
<evidence type="ECO:0000313" key="16">
    <source>
        <dbReference type="Proteomes" id="UP000217199"/>
    </source>
</evidence>
<feature type="compositionally biased region" description="Low complexity" evidence="13">
    <location>
        <begin position="378"/>
        <end position="390"/>
    </location>
</feature>
<gene>
    <name evidence="15" type="ORF">PNOK_0587800</name>
</gene>
<dbReference type="STRING" id="2282107.A0A286UHU1"/>
<dbReference type="Gene3D" id="3.90.70.40">
    <property type="match status" value="1"/>
</dbReference>
<dbReference type="GO" id="GO:0016579">
    <property type="term" value="P:protein deubiquitination"/>
    <property type="evidence" value="ECO:0007669"/>
    <property type="project" value="InterPro"/>
</dbReference>
<feature type="region of interest" description="Disordered" evidence="13">
    <location>
        <begin position="203"/>
        <end position="225"/>
    </location>
</feature>
<organism evidence="15 16">
    <name type="scientific">Pyrrhoderma noxium</name>
    <dbReference type="NCBI Taxonomy" id="2282107"/>
    <lineage>
        <taxon>Eukaryota</taxon>
        <taxon>Fungi</taxon>
        <taxon>Dikarya</taxon>
        <taxon>Basidiomycota</taxon>
        <taxon>Agaricomycotina</taxon>
        <taxon>Agaricomycetes</taxon>
        <taxon>Hymenochaetales</taxon>
        <taxon>Hymenochaetaceae</taxon>
        <taxon>Pyrrhoderma</taxon>
    </lineage>
</organism>
<dbReference type="Gene3D" id="1.10.287.10">
    <property type="entry name" value="S15/NS1, RNA-binding"/>
    <property type="match status" value="1"/>
</dbReference>
<comment type="caution">
    <text evidence="12">Lacks conserved residue(s) required for the propagation of feature annotation.</text>
</comment>
<evidence type="ECO:0000256" key="7">
    <source>
        <dbReference type="ARBA" id="ARBA00022807"/>
    </source>
</evidence>
<dbReference type="PROSITE" id="PS50957">
    <property type="entry name" value="JOSEPHIN"/>
    <property type="match status" value="1"/>
</dbReference>
<keyword evidence="16" id="KW-1185">Reference proteome</keyword>
<dbReference type="InterPro" id="IPR033865">
    <property type="entry name" value="Ataxin-3"/>
</dbReference>
<feature type="compositionally biased region" description="Polar residues" evidence="13">
    <location>
        <begin position="400"/>
        <end position="414"/>
    </location>
</feature>
<evidence type="ECO:0000256" key="1">
    <source>
        <dbReference type="ARBA" id="ARBA00000707"/>
    </source>
</evidence>
<evidence type="ECO:0000256" key="8">
    <source>
        <dbReference type="ARBA" id="ARBA00023015"/>
    </source>
</evidence>
<evidence type="ECO:0000256" key="4">
    <source>
        <dbReference type="ARBA" id="ARBA00022670"/>
    </source>
</evidence>
<comment type="catalytic activity">
    <reaction evidence="1">
        <text>Thiol-dependent hydrolysis of ester, thioester, amide, peptide and isopeptide bonds formed by the C-terminal Gly of ubiquitin (a 76-residue protein attached to proteins as an intracellular targeting signal).</text>
        <dbReference type="EC" id="3.4.19.12"/>
    </reaction>
</comment>
<dbReference type="GO" id="GO:0004843">
    <property type="term" value="F:cysteine-type deubiquitinase activity"/>
    <property type="evidence" value="ECO:0007669"/>
    <property type="project" value="UniProtKB-EC"/>
</dbReference>
<reference evidence="15 16" key="1">
    <citation type="journal article" date="2017" name="Mol. Ecol.">
        <title>Comparative and population genomic landscape of Phellinus noxius: A hypervariable fungus causing root rot in trees.</title>
        <authorList>
            <person name="Chung C.L."/>
            <person name="Lee T.J."/>
            <person name="Akiba M."/>
            <person name="Lee H.H."/>
            <person name="Kuo T.H."/>
            <person name="Liu D."/>
            <person name="Ke H.M."/>
            <person name="Yokoi T."/>
            <person name="Roa M.B."/>
            <person name="Lu M.J."/>
            <person name="Chang Y.Y."/>
            <person name="Ann P.J."/>
            <person name="Tsai J.N."/>
            <person name="Chen C.Y."/>
            <person name="Tzean S.S."/>
            <person name="Ota Y."/>
            <person name="Hattori T."/>
            <person name="Sahashi N."/>
            <person name="Liou R.F."/>
            <person name="Kikuchi T."/>
            <person name="Tsai I.J."/>
        </authorList>
    </citation>
    <scope>NUCLEOTIDE SEQUENCE [LARGE SCALE GENOMIC DNA]</scope>
    <source>
        <strain evidence="15 16">FFPRI411160</strain>
    </source>
</reference>
<keyword evidence="6" id="KW-0378">Hydrolase</keyword>
<feature type="domain" description="Josephin" evidence="14">
    <location>
        <begin position="8"/>
        <end position="191"/>
    </location>
</feature>
<dbReference type="Gene3D" id="6.10.140.100">
    <property type="match status" value="1"/>
</dbReference>
<evidence type="ECO:0000256" key="5">
    <source>
        <dbReference type="ARBA" id="ARBA00022786"/>
    </source>
</evidence>
<dbReference type="Pfam" id="PF23625">
    <property type="entry name" value="UIM_2"/>
    <property type="match status" value="1"/>
</dbReference>
<evidence type="ECO:0000256" key="2">
    <source>
        <dbReference type="ARBA" id="ARBA00004123"/>
    </source>
</evidence>
<comment type="caution">
    <text evidence="15">The sequence shown here is derived from an EMBL/GenBank/DDBJ whole genome shotgun (WGS) entry which is preliminary data.</text>
</comment>
<keyword evidence="9" id="KW-0804">Transcription</keyword>
<dbReference type="SMART" id="SM00726">
    <property type="entry name" value="UIM"/>
    <property type="match status" value="3"/>
</dbReference>
<feature type="region of interest" description="Disordered" evidence="13">
    <location>
        <begin position="455"/>
        <end position="515"/>
    </location>
</feature>
<feature type="region of interest" description="Disordered" evidence="13">
    <location>
        <begin position="262"/>
        <end position="286"/>
    </location>
</feature>
<evidence type="ECO:0000256" key="12">
    <source>
        <dbReference type="PROSITE-ProRule" id="PRU00331"/>
    </source>
</evidence>
<evidence type="ECO:0000313" key="15">
    <source>
        <dbReference type="EMBL" id="PAV19034.1"/>
    </source>
</evidence>